<accession>A0A0D2WPD1</accession>
<dbReference type="InParanoid" id="A0A0D2WPD1"/>
<dbReference type="AlphaFoldDB" id="A0A0D2WPD1"/>
<protein>
    <submittedName>
        <fullName evidence="1">Uncharacterized protein</fullName>
    </submittedName>
</protein>
<dbReference type="Proteomes" id="UP000008743">
    <property type="component" value="Unassembled WGS sequence"/>
</dbReference>
<dbReference type="EMBL" id="KE346363">
    <property type="protein sequence ID" value="KJE92498.1"/>
    <property type="molecule type" value="Genomic_DNA"/>
</dbReference>
<sequence>MFKHHHISPEEIERLKAEGISPGQHTAEQVHEDELDELQFGDRHFGGQAHTHVDRHGKLYAAKFDELGREIDEDGNLMTVMDIIERRLHHSQFEGREPPEGLFKRWDIENKEPPILYYQEKHWEGLEPPWAEEERELAIFMNAECEVTELREAYHAACYRHGHLIPCTTVCMMAFHRYYDRLIEPKCLKGTIHHTPTSEHLRWLLLAHDAEIAHHCPDKYRVMDVREMHALHMMIDKSQPDNPELGLDDTAHAGHLHMQKKPTSAERKGIDADLPGHGFNVKLDVL</sequence>
<organism evidence="1 2">
    <name type="scientific">Capsaspora owczarzaki (strain ATCC 30864)</name>
    <dbReference type="NCBI Taxonomy" id="595528"/>
    <lineage>
        <taxon>Eukaryota</taxon>
        <taxon>Filasterea</taxon>
        <taxon>Capsaspora</taxon>
    </lineage>
</organism>
<gene>
    <name evidence="1" type="ORF">CAOG_009667</name>
</gene>
<proteinExistence type="predicted"/>
<name>A0A0D2WPD1_CAPO3</name>
<reference evidence="2" key="1">
    <citation type="submission" date="2011-02" db="EMBL/GenBank/DDBJ databases">
        <title>The Genome Sequence of Capsaspora owczarzaki ATCC 30864.</title>
        <authorList>
            <person name="Russ C."/>
            <person name="Cuomo C."/>
            <person name="Burger G."/>
            <person name="Gray M.W."/>
            <person name="Holland P.W.H."/>
            <person name="King N."/>
            <person name="Lang F.B.F."/>
            <person name="Roger A.J."/>
            <person name="Ruiz-Trillo I."/>
            <person name="Young S.K."/>
            <person name="Zeng Q."/>
            <person name="Gargeya S."/>
            <person name="Alvarado L."/>
            <person name="Berlin A."/>
            <person name="Chapman S.B."/>
            <person name="Chen Z."/>
            <person name="Freedman E."/>
            <person name="Gellesch M."/>
            <person name="Goldberg J."/>
            <person name="Griggs A."/>
            <person name="Gujja S."/>
            <person name="Heilman E."/>
            <person name="Heiman D."/>
            <person name="Howarth C."/>
            <person name="Mehta T."/>
            <person name="Neiman D."/>
            <person name="Pearson M."/>
            <person name="Roberts A."/>
            <person name="Saif S."/>
            <person name="Shea T."/>
            <person name="Shenoy N."/>
            <person name="Sisk P."/>
            <person name="Stolte C."/>
            <person name="Sykes S."/>
            <person name="White J."/>
            <person name="Yandava C."/>
            <person name="Haas B."/>
            <person name="Nusbaum C."/>
            <person name="Birren B."/>
        </authorList>
    </citation>
    <scope>NUCLEOTIDE SEQUENCE</scope>
    <source>
        <strain evidence="2">ATCC 30864</strain>
    </source>
</reference>
<evidence type="ECO:0000313" key="1">
    <source>
        <dbReference type="EMBL" id="KJE92498.1"/>
    </source>
</evidence>
<keyword evidence="2" id="KW-1185">Reference proteome</keyword>
<evidence type="ECO:0000313" key="2">
    <source>
        <dbReference type="Proteomes" id="UP000008743"/>
    </source>
</evidence>